<gene>
    <name evidence="1" type="ORF">SAY87_030129</name>
</gene>
<organism evidence="1 2">
    <name type="scientific">Trapa incisa</name>
    <dbReference type="NCBI Taxonomy" id="236973"/>
    <lineage>
        <taxon>Eukaryota</taxon>
        <taxon>Viridiplantae</taxon>
        <taxon>Streptophyta</taxon>
        <taxon>Embryophyta</taxon>
        <taxon>Tracheophyta</taxon>
        <taxon>Spermatophyta</taxon>
        <taxon>Magnoliopsida</taxon>
        <taxon>eudicotyledons</taxon>
        <taxon>Gunneridae</taxon>
        <taxon>Pentapetalae</taxon>
        <taxon>rosids</taxon>
        <taxon>malvids</taxon>
        <taxon>Myrtales</taxon>
        <taxon>Lythraceae</taxon>
        <taxon>Trapa</taxon>
    </lineage>
</organism>
<sequence length="152" mass="16987">MGKRRMNSFLLGMESDYHPKSPPKLTETRMVELGKKVEPLERTQALLKYGTESIHGGLTECQPDLHPAFLLTAIRKRSPSCSHRELPRPRHRAGSGIVVFPCRGHVEPLVQQDGLGPPLSTMGRSDSWMPLISLTSPPSSSSLQMELHFFMN</sequence>
<dbReference type="EMBL" id="JAXIOK010000009">
    <property type="protein sequence ID" value="KAK4762245.1"/>
    <property type="molecule type" value="Genomic_DNA"/>
</dbReference>
<dbReference type="Proteomes" id="UP001345219">
    <property type="component" value="Chromosome 23"/>
</dbReference>
<accession>A0AAN7QE10</accession>
<comment type="caution">
    <text evidence="1">The sequence shown here is derived from an EMBL/GenBank/DDBJ whole genome shotgun (WGS) entry which is preliminary data.</text>
</comment>
<keyword evidence="2" id="KW-1185">Reference proteome</keyword>
<evidence type="ECO:0000313" key="2">
    <source>
        <dbReference type="Proteomes" id="UP001345219"/>
    </source>
</evidence>
<evidence type="ECO:0000313" key="1">
    <source>
        <dbReference type="EMBL" id="KAK4762245.1"/>
    </source>
</evidence>
<reference evidence="1 2" key="1">
    <citation type="journal article" date="2023" name="Hortic Res">
        <title>Pangenome of water caltrop reveals structural variations and asymmetric subgenome divergence after allopolyploidization.</title>
        <authorList>
            <person name="Zhang X."/>
            <person name="Chen Y."/>
            <person name="Wang L."/>
            <person name="Yuan Y."/>
            <person name="Fang M."/>
            <person name="Shi L."/>
            <person name="Lu R."/>
            <person name="Comes H.P."/>
            <person name="Ma Y."/>
            <person name="Chen Y."/>
            <person name="Huang G."/>
            <person name="Zhou Y."/>
            <person name="Zheng Z."/>
            <person name="Qiu Y."/>
        </authorList>
    </citation>
    <scope>NUCLEOTIDE SEQUENCE [LARGE SCALE GENOMIC DNA]</scope>
    <source>
        <tissue evidence="1">Roots</tissue>
    </source>
</reference>
<dbReference type="AlphaFoldDB" id="A0AAN7QE10"/>
<protein>
    <submittedName>
        <fullName evidence="1">Uncharacterized protein</fullName>
    </submittedName>
</protein>
<name>A0AAN7QE10_9MYRT</name>
<proteinExistence type="predicted"/>